<accession>A0A1M6A9V8</accession>
<dbReference type="AlphaFoldDB" id="A0A1M6A9V8"/>
<keyword evidence="1" id="KW-0812">Transmembrane</keyword>
<dbReference type="EMBL" id="FQYY01000001">
    <property type="protein sequence ID" value="SHI32933.1"/>
    <property type="molecule type" value="Genomic_DNA"/>
</dbReference>
<proteinExistence type="predicted"/>
<evidence type="ECO:0000313" key="2">
    <source>
        <dbReference type="EMBL" id="SHI32933.1"/>
    </source>
</evidence>
<keyword evidence="1" id="KW-1133">Transmembrane helix</keyword>
<keyword evidence="1" id="KW-0472">Membrane</keyword>
<name>A0A1M6A9V8_9FLAO</name>
<dbReference type="Proteomes" id="UP000184225">
    <property type="component" value="Unassembled WGS sequence"/>
</dbReference>
<feature type="transmembrane region" description="Helical" evidence="1">
    <location>
        <begin position="143"/>
        <end position="162"/>
    </location>
</feature>
<sequence>MQQFTATYKDGCFLFTNNYSEEIGTLNITNNSKVIFYNGNENIQFNISKNMIEVFKNEKKIDNLEKTNSFKNLKSTISEVKIKGISSWKGGTQLIDNKDRTLATLNNQSALFDNGVYKFETFFTIEPYQLALMLYLHLKGSKIKTTMVIAVTFVFATLYNIFK</sequence>
<reference evidence="2 3" key="1">
    <citation type="submission" date="2016-11" db="EMBL/GenBank/DDBJ databases">
        <authorList>
            <person name="Jaros S."/>
            <person name="Januszkiewicz K."/>
            <person name="Wedrychowicz H."/>
        </authorList>
    </citation>
    <scope>NUCLEOTIDE SEQUENCE [LARGE SCALE GENOMIC DNA]</scope>
    <source>
        <strain evidence="2 3">DSM 21425</strain>
    </source>
</reference>
<gene>
    <name evidence="2" type="ORF">SAMN04488096_101146</name>
</gene>
<evidence type="ECO:0000256" key="1">
    <source>
        <dbReference type="SAM" id="Phobius"/>
    </source>
</evidence>
<protein>
    <submittedName>
        <fullName evidence="2">Uncharacterized protein</fullName>
    </submittedName>
</protein>
<dbReference type="RefSeq" id="WP_073147222.1">
    <property type="nucleotide sequence ID" value="NZ_FQYY01000001.1"/>
</dbReference>
<dbReference type="STRING" id="579105.SAMN04488096_101146"/>
<organism evidence="2 3">
    <name type="scientific">Mesonia phycicola</name>
    <dbReference type="NCBI Taxonomy" id="579105"/>
    <lineage>
        <taxon>Bacteria</taxon>
        <taxon>Pseudomonadati</taxon>
        <taxon>Bacteroidota</taxon>
        <taxon>Flavobacteriia</taxon>
        <taxon>Flavobacteriales</taxon>
        <taxon>Flavobacteriaceae</taxon>
        <taxon>Mesonia</taxon>
    </lineage>
</organism>
<keyword evidence="3" id="KW-1185">Reference proteome</keyword>
<dbReference type="OrthoDB" id="1445251at2"/>
<evidence type="ECO:0000313" key="3">
    <source>
        <dbReference type="Proteomes" id="UP000184225"/>
    </source>
</evidence>